<dbReference type="Pfam" id="PF02879">
    <property type="entry name" value="PGM_PMM_II"/>
    <property type="match status" value="1"/>
</dbReference>
<dbReference type="InterPro" id="IPR050060">
    <property type="entry name" value="Phosphoglucosamine_mutase"/>
</dbReference>
<dbReference type="InterPro" id="IPR005845">
    <property type="entry name" value="A-D-PHexomutase_a/b/a-II"/>
</dbReference>
<dbReference type="EMBL" id="CP058691">
    <property type="protein sequence ID" value="QLH16814.1"/>
    <property type="molecule type" value="Genomic_DNA"/>
</dbReference>
<dbReference type="Pfam" id="PF02880">
    <property type="entry name" value="PGM_PMM_III"/>
    <property type="match status" value="1"/>
</dbReference>
<dbReference type="Pfam" id="PF00408">
    <property type="entry name" value="PGM_PMM_IV"/>
    <property type="match status" value="1"/>
</dbReference>
<dbReference type="GO" id="GO:0005829">
    <property type="term" value="C:cytosol"/>
    <property type="evidence" value="ECO:0007669"/>
    <property type="project" value="TreeGrafter"/>
</dbReference>
<comment type="similarity">
    <text evidence="2 7">Belongs to the phosphohexose mutase family.</text>
</comment>
<evidence type="ECO:0000313" key="13">
    <source>
        <dbReference type="Proteomes" id="UP000509322"/>
    </source>
</evidence>
<dbReference type="Gene3D" id="3.40.120.10">
    <property type="entry name" value="Alpha-D-Glucose-1,6-Bisphosphate, subunit A, domain 3"/>
    <property type="match status" value="3"/>
</dbReference>
<dbReference type="RefSeq" id="WP_024843449.1">
    <property type="nucleotide sequence ID" value="NZ_CP058691.1"/>
</dbReference>
<proteinExistence type="inferred from homology"/>
<accession>A0A7H9BZJ6</accession>
<feature type="domain" description="Alpha-D-phosphohexomutase C-terminal" evidence="8">
    <location>
        <begin position="429"/>
        <end position="486"/>
    </location>
</feature>
<geneLocation type="plasmid" evidence="12 13">
    <name>unnamed1</name>
</geneLocation>
<dbReference type="InterPro" id="IPR005846">
    <property type="entry name" value="A-D-PHexomutase_a/b/a-III"/>
</dbReference>
<keyword evidence="6" id="KW-0413">Isomerase</keyword>
<dbReference type="InterPro" id="IPR005844">
    <property type="entry name" value="A-D-PHexomutase_a/b/a-I"/>
</dbReference>
<evidence type="ECO:0000259" key="8">
    <source>
        <dbReference type="Pfam" id="PF00408"/>
    </source>
</evidence>
<feature type="domain" description="Alpha-D-phosphohexomutase alpha/beta/alpha" evidence="10">
    <location>
        <begin position="175"/>
        <end position="272"/>
    </location>
</feature>
<dbReference type="CDD" id="cd03088">
    <property type="entry name" value="ManB"/>
    <property type="match status" value="1"/>
</dbReference>
<evidence type="ECO:0000259" key="10">
    <source>
        <dbReference type="Pfam" id="PF02879"/>
    </source>
</evidence>
<keyword evidence="12" id="KW-0614">Plasmid</keyword>
<dbReference type="Proteomes" id="UP000509322">
    <property type="component" value="Plasmid unnamed1"/>
</dbReference>
<dbReference type="InterPro" id="IPR016066">
    <property type="entry name" value="A-D-PHexomutase_CS"/>
</dbReference>
<dbReference type="AlphaFoldDB" id="A0A7H9BZJ6"/>
<dbReference type="SUPFAM" id="SSF53738">
    <property type="entry name" value="Phosphoglucomutase, first 3 domains"/>
    <property type="match status" value="3"/>
</dbReference>
<evidence type="ECO:0000256" key="4">
    <source>
        <dbReference type="ARBA" id="ARBA00022723"/>
    </source>
</evidence>
<evidence type="ECO:0000259" key="11">
    <source>
        <dbReference type="Pfam" id="PF02880"/>
    </source>
</evidence>
<dbReference type="InterPro" id="IPR036900">
    <property type="entry name" value="A-D-PHexomutase_C_sf"/>
</dbReference>
<evidence type="ECO:0000256" key="7">
    <source>
        <dbReference type="RuleBase" id="RU004326"/>
    </source>
</evidence>
<keyword evidence="3" id="KW-0597">Phosphoprotein</keyword>
<evidence type="ECO:0000256" key="6">
    <source>
        <dbReference type="ARBA" id="ARBA00023235"/>
    </source>
</evidence>
<dbReference type="Pfam" id="PF02878">
    <property type="entry name" value="PGM_PMM_I"/>
    <property type="match status" value="1"/>
</dbReference>
<dbReference type="GO" id="GO:0008966">
    <property type="term" value="F:phosphoglucosamine mutase activity"/>
    <property type="evidence" value="ECO:0007669"/>
    <property type="project" value="TreeGrafter"/>
</dbReference>
<feature type="domain" description="Alpha-D-phosphohexomutase alpha/beta/alpha" evidence="9">
    <location>
        <begin position="19"/>
        <end position="144"/>
    </location>
</feature>
<evidence type="ECO:0000256" key="1">
    <source>
        <dbReference type="ARBA" id="ARBA00001946"/>
    </source>
</evidence>
<dbReference type="InterPro" id="IPR005843">
    <property type="entry name" value="A-D-PHexomutase_C"/>
</dbReference>
<dbReference type="InterPro" id="IPR016055">
    <property type="entry name" value="A-D-PHexomutase_a/b/a-I/II/III"/>
</dbReference>
<dbReference type="PROSITE" id="PS00710">
    <property type="entry name" value="PGM_PMM"/>
    <property type="match status" value="1"/>
</dbReference>
<keyword evidence="5 7" id="KW-0460">Magnesium</keyword>
<evidence type="ECO:0000256" key="2">
    <source>
        <dbReference type="ARBA" id="ARBA00010231"/>
    </source>
</evidence>
<dbReference type="GO" id="GO:0009252">
    <property type="term" value="P:peptidoglycan biosynthetic process"/>
    <property type="evidence" value="ECO:0007669"/>
    <property type="project" value="TreeGrafter"/>
</dbReference>
<organism evidence="12 13">
    <name type="scientific">Paracoccus pantotrophus</name>
    <name type="common">Thiosphaera pantotropha</name>
    <dbReference type="NCBI Taxonomy" id="82367"/>
    <lineage>
        <taxon>Bacteria</taxon>
        <taxon>Pseudomonadati</taxon>
        <taxon>Pseudomonadota</taxon>
        <taxon>Alphaproteobacteria</taxon>
        <taxon>Rhodobacterales</taxon>
        <taxon>Paracoccaceae</taxon>
        <taxon>Paracoccus</taxon>
    </lineage>
</organism>
<gene>
    <name evidence="12" type="ORF">HYQ43_21605</name>
</gene>
<evidence type="ECO:0000256" key="3">
    <source>
        <dbReference type="ARBA" id="ARBA00022553"/>
    </source>
</evidence>
<dbReference type="Gene3D" id="3.30.310.50">
    <property type="entry name" value="Alpha-D-phosphohexomutase, C-terminal domain"/>
    <property type="match status" value="1"/>
</dbReference>
<dbReference type="GO" id="GO:0005975">
    <property type="term" value="P:carbohydrate metabolic process"/>
    <property type="evidence" value="ECO:0007669"/>
    <property type="project" value="InterPro"/>
</dbReference>
<comment type="cofactor">
    <cofactor evidence="1">
        <name>Mg(2+)</name>
        <dbReference type="ChEBI" id="CHEBI:18420"/>
    </cofactor>
</comment>
<dbReference type="PANTHER" id="PTHR42946">
    <property type="entry name" value="PHOSPHOHEXOSE MUTASE"/>
    <property type="match status" value="1"/>
</dbReference>
<dbReference type="PANTHER" id="PTHR42946:SF1">
    <property type="entry name" value="PHOSPHOGLUCOMUTASE (ALPHA-D-GLUCOSE-1,6-BISPHOSPHATE-DEPENDENT)"/>
    <property type="match status" value="1"/>
</dbReference>
<dbReference type="GO" id="GO:0000287">
    <property type="term" value="F:magnesium ion binding"/>
    <property type="evidence" value="ECO:0007669"/>
    <property type="project" value="InterPro"/>
</dbReference>
<protein>
    <submittedName>
        <fullName evidence="12">Phosphomannomutase</fullName>
    </submittedName>
</protein>
<dbReference type="GO" id="GO:0004615">
    <property type="term" value="F:phosphomannomutase activity"/>
    <property type="evidence" value="ECO:0007669"/>
    <property type="project" value="TreeGrafter"/>
</dbReference>
<evidence type="ECO:0000256" key="5">
    <source>
        <dbReference type="ARBA" id="ARBA00022842"/>
    </source>
</evidence>
<dbReference type="SUPFAM" id="SSF55957">
    <property type="entry name" value="Phosphoglucomutase, C-terminal domain"/>
    <property type="match status" value="1"/>
</dbReference>
<dbReference type="GO" id="GO:0006048">
    <property type="term" value="P:UDP-N-acetylglucosamine biosynthetic process"/>
    <property type="evidence" value="ECO:0007669"/>
    <property type="project" value="TreeGrafter"/>
</dbReference>
<evidence type="ECO:0000313" key="12">
    <source>
        <dbReference type="EMBL" id="QLH16814.1"/>
    </source>
</evidence>
<sequence>MTETGPLTLRTLMAQSGVAFGTSGARGLASALTDRVAHGCVQGFLQYLREIGEFALGTEVALAGDLRPSTPRILRACAQAVRDAGGRALFCGHVPTPALAHYAFGRAIPSLMVTGSHIPDDRNGIKFHRPGGEILKPDEEGMARQALAPDPARFDPDGGLAEAAPLPEPMDIEDGYLRRYLDFFGKDALSGLRLGLYQHSAVGRDLIARILRALGAEVLPLGRSDRFIPVDTEALRPEDIALARDWAAGQRLDAIVSTDGDSDRPLLADHRGEWLRGDLLGLLCARELGAECVVTPVSSNTALELSGAFARTIRTRIGSPYVIAAMSEAACETLGPVCGYEANGGFLLGSEIVRDGRRLAALPTRDAVLPVVAVLAAARARPLAELCAGLPRRVTFSDRLQDFPTRDSQAILAWLTAGSEAESRARIEAQFGPLAGGLWRIDQTDGLRMTFADGAIIHLRPSGNAPELRLYTEAGTDEAARTLNAAALAQVRGMAALLA</sequence>
<name>A0A7H9BZJ6_PARPN</name>
<reference evidence="12 13" key="1">
    <citation type="submission" date="2020-07" db="EMBL/GenBank/DDBJ databases">
        <title>The complete genome of Paracoccus pantotrophus ACCC 10489.</title>
        <authorList>
            <person name="Si Y."/>
        </authorList>
    </citation>
    <scope>NUCLEOTIDE SEQUENCE [LARGE SCALE GENOMIC DNA]</scope>
    <source>
        <strain evidence="12 13">ACCC10489</strain>
        <plasmid evidence="12 13">unnamed1</plasmid>
    </source>
</reference>
<evidence type="ECO:0000259" key="9">
    <source>
        <dbReference type="Pfam" id="PF02878"/>
    </source>
</evidence>
<keyword evidence="4 7" id="KW-0479">Metal-binding</keyword>
<feature type="domain" description="Alpha-D-phosphohexomutase alpha/beta/alpha" evidence="11">
    <location>
        <begin position="277"/>
        <end position="392"/>
    </location>
</feature>